<accession>A0A5K0U9G3</accession>
<comment type="caution">
    <text evidence="2">The sequence shown here is derived from an EMBL/GenBank/DDBJ whole genome shotgun (WGS) entry which is preliminary data.</text>
</comment>
<evidence type="ECO:0000313" key="3">
    <source>
        <dbReference type="Proteomes" id="UP000594342"/>
    </source>
</evidence>
<sequence>LYKTHMLRGIKARYMMTQSFAHADHLSKTFSEIHKGVRNFHASRPHVSMVVKITDEPNNSSPVFPLGSTTERSTLSDERERNLVLSRVNTPNYGKMLQTHNALRASYKSEQKELLDVANLDHFGTFTKNSKLLDFEFVNDHVKSKQDRNVSSDYYTTRDSAIKAWIRTHRFYPKNDEDSSQDIFVTSGVRNSIELLMRTCKNNTSIFGDNCVFHVPSDIYPVYEQIAQKVKIVHKVYKTIPVSGSGPSYEEIFPSQFNTSTQTDDFLERTATSEVAIIALPAPLSADYVINGGYCPPTVSSPTVTNMIEWLARRQNRYIVIDSVYAHLYDSKLDKLLQTSRVFYLNSLSKSHCSPNMFGVCVAPKNILRSSEFNSDTIRETVPLQVLLKSATLMHLYPQSEMMRLQLDSYSKAWRTVNDRFVKLGVISENSFNVAIVNNYIKLCRTPNKELISRDVLAVPMNVYARPDLDEIMSVVSCLEYVPEHINGASKTMYHLTTLSNFVRGYDKYSNTFIKTLIPESTFPDKFHLLTEDDINIGVEKTKGLLTKLSIRGDTFVLIETRVDPSTQIFRSDNGNEDYLLSDLI</sequence>
<organism evidence="2 3">
    <name type="scientific">Yasminevirus sp. GU-2018</name>
    <dbReference type="NCBI Taxonomy" id="2420051"/>
    <lineage>
        <taxon>Viruses</taxon>
        <taxon>Varidnaviria</taxon>
        <taxon>Bamfordvirae</taxon>
        <taxon>Nucleocytoviricota</taxon>
        <taxon>Megaviricetes</taxon>
        <taxon>Imitervirales</taxon>
        <taxon>Mimiviridae</taxon>
        <taxon>Klosneuvirinae</taxon>
        <taxon>Yasminevirus</taxon>
        <taxon>Yasminevirus saudimassiliense</taxon>
    </lineage>
</organism>
<evidence type="ECO:0000313" key="2">
    <source>
        <dbReference type="EMBL" id="VBB18719.1"/>
    </source>
</evidence>
<reference evidence="2 3" key="1">
    <citation type="submission" date="2018-10" db="EMBL/GenBank/DDBJ databases">
        <authorList>
            <consortium name="IHU Genomes"/>
        </authorList>
    </citation>
    <scope>NUCLEOTIDE SEQUENCE [LARGE SCALE GENOMIC DNA]</scope>
    <source>
        <strain evidence="2 3">A1</strain>
    </source>
</reference>
<name>A0A5K0U9G3_9VIRU</name>
<evidence type="ECO:0000313" key="1">
    <source>
        <dbReference type="EMBL" id="VBB18179.1"/>
    </source>
</evidence>
<proteinExistence type="predicted"/>
<dbReference type="Proteomes" id="UP000594342">
    <property type="component" value="Unassembled WGS sequence"/>
</dbReference>
<dbReference type="Gene3D" id="3.40.640.10">
    <property type="entry name" value="Type I PLP-dependent aspartate aminotransferase-like (Major domain)"/>
    <property type="match status" value="1"/>
</dbReference>
<accession>A0A5K0U7Y7</accession>
<dbReference type="SUPFAM" id="SSF53383">
    <property type="entry name" value="PLP-dependent transferases"/>
    <property type="match status" value="1"/>
</dbReference>
<dbReference type="EMBL" id="UPSH01000001">
    <property type="protein sequence ID" value="VBB18179.1"/>
    <property type="molecule type" value="Genomic_DNA"/>
</dbReference>
<gene>
    <name evidence="2" type="ORF">YASMINEVIRUS_1251</name>
    <name evidence="1" type="ORF">YASMINEVIRUS_642</name>
</gene>
<dbReference type="InterPro" id="IPR015421">
    <property type="entry name" value="PyrdxlP-dep_Trfase_major"/>
</dbReference>
<protein>
    <submittedName>
        <fullName evidence="2">Molybdenum cofactor biosynthesis protein A</fullName>
    </submittedName>
</protein>
<dbReference type="InterPro" id="IPR015424">
    <property type="entry name" value="PyrdxlP-dep_Trfase"/>
</dbReference>
<feature type="non-terminal residue" evidence="2">
    <location>
        <position position="1"/>
    </location>
</feature>
<keyword evidence="3" id="KW-1185">Reference proteome</keyword>
<dbReference type="EMBL" id="UPSH01000001">
    <property type="protein sequence ID" value="VBB18719.1"/>
    <property type="molecule type" value="Genomic_DNA"/>
</dbReference>